<protein>
    <submittedName>
        <fullName evidence="2">Uncharacterized protein</fullName>
    </submittedName>
</protein>
<gene>
    <name evidence="2" type="ORF">GSF08_02135</name>
</gene>
<keyword evidence="1" id="KW-1133">Transmembrane helix</keyword>
<accession>A0A6N8U5F1</accession>
<keyword evidence="3" id="KW-1185">Reference proteome</keyword>
<comment type="caution">
    <text evidence="2">The sequence shown here is derived from an EMBL/GenBank/DDBJ whole genome shotgun (WGS) entry which is preliminary data.</text>
</comment>
<keyword evidence="1" id="KW-0812">Transmembrane</keyword>
<evidence type="ECO:0000313" key="3">
    <source>
        <dbReference type="Proteomes" id="UP000434036"/>
    </source>
</evidence>
<evidence type="ECO:0000256" key="1">
    <source>
        <dbReference type="SAM" id="Phobius"/>
    </source>
</evidence>
<dbReference type="AlphaFoldDB" id="A0A6N8U5F1"/>
<keyword evidence="1" id="KW-0472">Membrane</keyword>
<proteinExistence type="predicted"/>
<sequence>MRCMRKYQIKSHPWLCRLLTLAALIMLGLTCYSGYQKAYKDMIYLGILTGMLFLSAWICHHRNTEAYRLQDIHLYDLSMELRRQKSK</sequence>
<name>A0A6N8U5F1_9FIRM</name>
<evidence type="ECO:0000313" key="2">
    <source>
        <dbReference type="EMBL" id="MXQ72745.1"/>
    </source>
</evidence>
<dbReference type="EMBL" id="WUUQ01000001">
    <property type="protein sequence ID" value="MXQ72745.1"/>
    <property type="molecule type" value="Genomic_DNA"/>
</dbReference>
<dbReference type="RefSeq" id="WP_160624228.1">
    <property type="nucleotide sequence ID" value="NZ_WUUQ01000001.1"/>
</dbReference>
<dbReference type="Proteomes" id="UP000434036">
    <property type="component" value="Unassembled WGS sequence"/>
</dbReference>
<feature type="transmembrane region" description="Helical" evidence="1">
    <location>
        <begin position="43"/>
        <end position="60"/>
    </location>
</feature>
<reference evidence="2 3" key="2">
    <citation type="submission" date="2020-01" db="EMBL/GenBank/DDBJ databases">
        <title>Clostridiaceae sp. nov. isolated from the gut of human by culturomics.</title>
        <authorList>
            <person name="Chang Y."/>
        </authorList>
    </citation>
    <scope>NUCLEOTIDE SEQUENCE [LARGE SCALE GENOMIC DNA]</scope>
    <source>
        <strain evidence="2 3">DONG20-135</strain>
    </source>
</reference>
<reference evidence="2 3" key="1">
    <citation type="submission" date="2019-12" db="EMBL/GenBank/DDBJ databases">
        <authorList>
            <person name="Yang R."/>
        </authorList>
    </citation>
    <scope>NUCLEOTIDE SEQUENCE [LARGE SCALE GENOMIC DNA]</scope>
    <source>
        <strain evidence="2 3">DONG20-135</strain>
    </source>
</reference>
<organism evidence="2 3">
    <name type="scientific">Copranaerobaculum intestinale</name>
    <dbReference type="NCBI Taxonomy" id="2692629"/>
    <lineage>
        <taxon>Bacteria</taxon>
        <taxon>Bacillati</taxon>
        <taxon>Bacillota</taxon>
        <taxon>Erysipelotrichia</taxon>
        <taxon>Erysipelotrichales</taxon>
        <taxon>Erysipelotrichaceae</taxon>
        <taxon>Copranaerobaculum</taxon>
    </lineage>
</organism>